<accession>A0A8J7HWT1</accession>
<proteinExistence type="predicted"/>
<gene>
    <name evidence="2" type="ORF">I8748_16510</name>
</gene>
<comment type="caution">
    <text evidence="2">The sequence shown here is derived from an EMBL/GenBank/DDBJ whole genome shotgun (WGS) entry which is preliminary data.</text>
</comment>
<evidence type="ECO:0000313" key="2">
    <source>
        <dbReference type="EMBL" id="MBH8563774.1"/>
    </source>
</evidence>
<organism evidence="2 3">
    <name type="scientific">Amazonocrinis nigriterrae CENA67</name>
    <dbReference type="NCBI Taxonomy" id="2794033"/>
    <lineage>
        <taxon>Bacteria</taxon>
        <taxon>Bacillati</taxon>
        <taxon>Cyanobacteriota</taxon>
        <taxon>Cyanophyceae</taxon>
        <taxon>Nostocales</taxon>
        <taxon>Nostocaceae</taxon>
        <taxon>Amazonocrinis</taxon>
        <taxon>Amazonocrinis nigriterrae</taxon>
    </lineage>
</organism>
<reference evidence="2 3" key="1">
    <citation type="journal article" date="2021" name="Int. J. Syst. Evol. Microbiol.">
        <title>Amazonocrinis nigriterrae gen. nov., sp. nov., Atlanticothrix silvestris gen. nov., sp. nov. and Dendronalium phyllosphericum gen. nov., sp. nov., nostocacean cyanobacteria from Brazilian environments.</title>
        <authorList>
            <person name="Alvarenga D.O."/>
            <person name="Andreote A.P.D."/>
            <person name="Branco L.H.Z."/>
            <person name="Delbaje E."/>
            <person name="Cruz R.B."/>
            <person name="Varani A.M."/>
            <person name="Fiore M.F."/>
        </authorList>
    </citation>
    <scope>NUCLEOTIDE SEQUENCE [LARGE SCALE GENOMIC DNA]</scope>
    <source>
        <strain evidence="2 3">CENA67</strain>
    </source>
</reference>
<name>A0A8J7HWT1_9NOST</name>
<protein>
    <submittedName>
        <fullName evidence="2">Uncharacterized protein</fullName>
    </submittedName>
</protein>
<keyword evidence="1" id="KW-0175">Coiled coil</keyword>
<evidence type="ECO:0000313" key="3">
    <source>
        <dbReference type="Proteomes" id="UP000632766"/>
    </source>
</evidence>
<keyword evidence="3" id="KW-1185">Reference proteome</keyword>
<dbReference type="Proteomes" id="UP000632766">
    <property type="component" value="Unassembled WGS sequence"/>
</dbReference>
<dbReference type="RefSeq" id="WP_198125639.1">
    <property type="nucleotide sequence ID" value="NZ_JAECZC010000029.1"/>
</dbReference>
<dbReference type="AlphaFoldDB" id="A0A8J7HWT1"/>
<dbReference type="EMBL" id="JAECZC010000029">
    <property type="protein sequence ID" value="MBH8563774.1"/>
    <property type="molecule type" value="Genomic_DNA"/>
</dbReference>
<sequence>MSQCTDIDAALKRLENKINEQNKAIADLKKKQEQCCSSKSNTQNPKNNQTDLTAILKRLAKAEKDILELGGIVKEVIDDIKEILDSLTEHNGTTQESQNIFSFVFDLFLGGE</sequence>
<evidence type="ECO:0000256" key="1">
    <source>
        <dbReference type="SAM" id="Coils"/>
    </source>
</evidence>
<feature type="coiled-coil region" evidence="1">
    <location>
        <begin position="4"/>
        <end position="34"/>
    </location>
</feature>